<dbReference type="AlphaFoldDB" id="A0A9N8HK77"/>
<organism evidence="1 2">
    <name type="scientific">Seminavis robusta</name>
    <dbReference type="NCBI Taxonomy" id="568900"/>
    <lineage>
        <taxon>Eukaryota</taxon>
        <taxon>Sar</taxon>
        <taxon>Stramenopiles</taxon>
        <taxon>Ochrophyta</taxon>
        <taxon>Bacillariophyta</taxon>
        <taxon>Bacillariophyceae</taxon>
        <taxon>Bacillariophycidae</taxon>
        <taxon>Naviculales</taxon>
        <taxon>Naviculaceae</taxon>
        <taxon>Seminavis</taxon>
    </lineage>
</organism>
<reference evidence="1" key="1">
    <citation type="submission" date="2020-06" db="EMBL/GenBank/DDBJ databases">
        <authorList>
            <consortium name="Plant Systems Biology data submission"/>
        </authorList>
    </citation>
    <scope>NUCLEOTIDE SEQUENCE</scope>
    <source>
        <strain evidence="1">D6</strain>
    </source>
</reference>
<evidence type="ECO:0000313" key="1">
    <source>
        <dbReference type="EMBL" id="CAB9516926.1"/>
    </source>
</evidence>
<protein>
    <submittedName>
        <fullName evidence="1">Sulfatase-modifying factor enzyme 1</fullName>
    </submittedName>
</protein>
<proteinExistence type="predicted"/>
<comment type="caution">
    <text evidence="1">The sequence shown here is derived from an EMBL/GenBank/DDBJ whole genome shotgun (WGS) entry which is preliminary data.</text>
</comment>
<dbReference type="Proteomes" id="UP001153069">
    <property type="component" value="Unassembled WGS sequence"/>
</dbReference>
<evidence type="ECO:0000313" key="2">
    <source>
        <dbReference type="Proteomes" id="UP001153069"/>
    </source>
</evidence>
<gene>
    <name evidence="1" type="ORF">SEMRO_816_G206610.1</name>
</gene>
<dbReference type="EMBL" id="CAICTM010000815">
    <property type="protein sequence ID" value="CAB9516926.1"/>
    <property type="molecule type" value="Genomic_DNA"/>
</dbReference>
<dbReference type="OrthoDB" id="46119at2759"/>
<accession>A0A9N8HK77</accession>
<keyword evidence="2" id="KW-1185">Reference proteome</keyword>
<name>A0A9N8HK77_9STRA</name>
<sequence>MPHVSDTLRFLPSGTVIFPAVMTWAPGDAKGSFRWNIDSDLGGRQLTFTPGFEDVWVEWRFKQRDFKQAKRYEITMRYQTDEDQGDAAMSFIPHAKSSVLDFPLNIPSTDGNWSSLKFVLDHDVGGFNSYSLRMKLPVIKGSMFNIKDFTMAPPGSDETGEYSGPWFSAWFDEIKEKVEALMPSLEDSQRQALLEAGKNLQEATKDTYNALSLLPTALELERGVPKEPEPLAIHEAVQEARQAFSDVATDILDGKLDDVLEGLDLDNMEVLQWLVFIQGTPTRLGSYCHEATDEQIANLIKLMKGEDVPILKQMMLSGGAKGGNYGKACEIYNEIGAKMNTDKSILPKLQMAVALELCEPLAIFDTTTAVDAVERYFDYEKAYLDGMLDPAFEHFSVWELRMVVDSDASNEELRWCREFMFTYRPDILYMGDQRWRYSSIVKTDVRYKRPDWTAQPRTMVQALARGGKCGPRAWFGRFCNKAFGNPTWGLVQPSHAALAKWTPTGWLCCLGSNLGYWHDRDYLDFTYEAFMRKKMGDEFYCRKVDILMWMFLFENGGKSEGLWKHKPDTPWTNLAQIQRKRWGDTGKPFPVPDNFQCEVRTKISDLQQREDPKNEEMVFQDDGTIIVPASAHEGQKAVTFAKCLEGGKQFNVGEMWWIEYKIPGDKLPSDRKRFKLTVRVASTHDEDPNPFQCIVTSAHHSEKPMSEHSIPFPYTKGLWEETEPVEIELGGGGDERLKFMRQKPCWPVTVRDFKLTPA</sequence>